<keyword evidence="2" id="KW-0813">Transport</keyword>
<evidence type="ECO:0000256" key="8">
    <source>
        <dbReference type="SAM" id="MobiDB-lite"/>
    </source>
</evidence>
<dbReference type="AlphaFoldDB" id="A0A7D9H4A5"/>
<evidence type="ECO:0000256" key="4">
    <source>
        <dbReference type="ARBA" id="ARBA00022927"/>
    </source>
</evidence>
<dbReference type="InterPro" id="IPR024882">
    <property type="entry name" value="NUP58/p45/49"/>
</dbReference>
<protein>
    <submittedName>
        <fullName evidence="9">DEBR0S6_00254g1_1</fullName>
    </submittedName>
</protein>
<sequence length="553" mass="58179">MLMLTSRHSPLETQTPTQILRTSRCLVLKTQTPRLQTLALVLVPTITTMATLRSTSFGAANNNNGGNTGFGFGANSNNNNGSNNSGNTGFGFGNNNANKAGFGLGGSTSNNTAAKPAFSFGANTNNTASKPSFGFGNNANASSSKPAFGFGNTATNTAAKPGFSFGNNTASTGSKPGFGFGNNVSTASKPGFSFGNNNNSTSTSTGSTSGGLFGNKPAAGGGLFGNSTNSNTNGGMFASKPSGGLFGSGTNNNSTSLFGNKGPSNGLGNSGDLFGNNNNNGMFGNNNNNNNQQIPQLTSMTKVSDLPDGLKNQLVQLDEYIQTEMSIAEYLKSNEKEHNELIDSIPRDIRYLEKKSSSTGQALSSDLHFIESFKAKTLESFNDWVEKLIKVYLQLTNPMSSNVSNDQTQSSSSSNVVIGINGVRKVDPATDAKNGQINSNGSNSGAQSSSTNQAAPLNVTQIINSYYLTKIDDFKDSISKYEVILKEVEDSINSLDKSLLDGRRGASALNDNYGLEMIVSTLREEFKLYVELANEFAEIHHDVKHIVGGPEAF</sequence>
<feature type="region of interest" description="Disordered" evidence="8">
    <location>
        <begin position="255"/>
        <end position="294"/>
    </location>
</feature>
<dbReference type="PANTHER" id="PTHR13437">
    <property type="entry name" value="NUCLEOPORIN P58/P45 NUCLEOPORIN-LIKE PROTEIN 1"/>
    <property type="match status" value="1"/>
</dbReference>
<keyword evidence="4" id="KW-0653">Protein transport</keyword>
<feature type="compositionally biased region" description="Low complexity" evidence="8">
    <location>
        <begin position="264"/>
        <end position="291"/>
    </location>
</feature>
<evidence type="ECO:0000256" key="6">
    <source>
        <dbReference type="ARBA" id="ARBA00023132"/>
    </source>
</evidence>
<evidence type="ECO:0000313" key="10">
    <source>
        <dbReference type="Proteomes" id="UP000478008"/>
    </source>
</evidence>
<evidence type="ECO:0000256" key="3">
    <source>
        <dbReference type="ARBA" id="ARBA00022816"/>
    </source>
</evidence>
<keyword evidence="6" id="KW-0906">Nuclear pore complex</keyword>
<dbReference type="GO" id="GO:0051028">
    <property type="term" value="P:mRNA transport"/>
    <property type="evidence" value="ECO:0007669"/>
    <property type="project" value="UniProtKB-KW"/>
</dbReference>
<comment type="subcellular location">
    <subcellularLocation>
        <location evidence="1">Nucleus</location>
        <location evidence="1">Nuclear pore complex</location>
    </subcellularLocation>
</comment>
<evidence type="ECO:0000256" key="1">
    <source>
        <dbReference type="ARBA" id="ARBA00004567"/>
    </source>
</evidence>
<dbReference type="PANTHER" id="PTHR13437:SF2">
    <property type="entry name" value="NUCLEOPORIN P58_P45"/>
    <property type="match status" value="1"/>
</dbReference>
<dbReference type="GO" id="GO:0015031">
    <property type="term" value="P:protein transport"/>
    <property type="evidence" value="ECO:0007669"/>
    <property type="project" value="UniProtKB-KW"/>
</dbReference>
<name>A0A7D9H4A5_DEKBR</name>
<dbReference type="Proteomes" id="UP000478008">
    <property type="component" value="Unassembled WGS sequence"/>
</dbReference>
<proteinExistence type="predicted"/>
<evidence type="ECO:0000256" key="5">
    <source>
        <dbReference type="ARBA" id="ARBA00023010"/>
    </source>
</evidence>
<feature type="compositionally biased region" description="Low complexity" evidence="8">
    <location>
        <begin position="434"/>
        <end position="452"/>
    </location>
</feature>
<evidence type="ECO:0000256" key="7">
    <source>
        <dbReference type="ARBA" id="ARBA00023242"/>
    </source>
</evidence>
<dbReference type="GO" id="GO:0005643">
    <property type="term" value="C:nuclear pore"/>
    <property type="evidence" value="ECO:0007669"/>
    <property type="project" value="UniProtKB-SubCell"/>
</dbReference>
<organism evidence="9 10">
    <name type="scientific">Dekkera bruxellensis</name>
    <name type="common">Brettanomyces custersii</name>
    <dbReference type="NCBI Taxonomy" id="5007"/>
    <lineage>
        <taxon>Eukaryota</taxon>
        <taxon>Fungi</taxon>
        <taxon>Dikarya</taxon>
        <taxon>Ascomycota</taxon>
        <taxon>Saccharomycotina</taxon>
        <taxon>Pichiomycetes</taxon>
        <taxon>Pichiales</taxon>
        <taxon>Pichiaceae</taxon>
        <taxon>Brettanomyces</taxon>
    </lineage>
</organism>
<keyword evidence="7" id="KW-0539">Nucleus</keyword>
<reference evidence="9 10" key="1">
    <citation type="submission" date="2019-07" db="EMBL/GenBank/DDBJ databases">
        <authorList>
            <person name="Friedrich A."/>
            <person name="Schacherer J."/>
        </authorList>
    </citation>
    <scope>NUCLEOTIDE SEQUENCE [LARGE SCALE GENOMIC DNA]</scope>
</reference>
<dbReference type="GO" id="GO:0008139">
    <property type="term" value="F:nuclear localization sequence binding"/>
    <property type="evidence" value="ECO:0007669"/>
    <property type="project" value="InterPro"/>
</dbReference>
<dbReference type="EMBL" id="CABFWN010000006">
    <property type="protein sequence ID" value="VUG19807.1"/>
    <property type="molecule type" value="Genomic_DNA"/>
</dbReference>
<evidence type="ECO:0000313" key="9">
    <source>
        <dbReference type="EMBL" id="VUG19807.1"/>
    </source>
</evidence>
<keyword evidence="3" id="KW-0509">mRNA transport</keyword>
<dbReference type="GO" id="GO:0017056">
    <property type="term" value="F:structural constituent of nuclear pore"/>
    <property type="evidence" value="ECO:0007669"/>
    <property type="project" value="InterPro"/>
</dbReference>
<feature type="region of interest" description="Disordered" evidence="8">
    <location>
        <begin position="429"/>
        <end position="452"/>
    </location>
</feature>
<keyword evidence="5" id="KW-0811">Translocation</keyword>
<evidence type="ECO:0000256" key="2">
    <source>
        <dbReference type="ARBA" id="ARBA00022448"/>
    </source>
</evidence>
<accession>A0A7D9H4A5</accession>
<keyword evidence="10" id="KW-1185">Reference proteome</keyword>
<gene>
    <name evidence="9" type="ORF">DEBR0S6_00254G</name>
</gene>